<evidence type="ECO:0000313" key="1">
    <source>
        <dbReference type="EMBL" id="KAJ8115733.1"/>
    </source>
</evidence>
<protein>
    <submittedName>
        <fullName evidence="1">Uncharacterized protein</fullName>
    </submittedName>
</protein>
<dbReference type="Proteomes" id="UP001153334">
    <property type="component" value="Unassembled WGS sequence"/>
</dbReference>
<gene>
    <name evidence="1" type="ORF">ONZ43_g4599</name>
</gene>
<evidence type="ECO:0000313" key="2">
    <source>
        <dbReference type="Proteomes" id="UP001153334"/>
    </source>
</evidence>
<sequence>MEKSSESAQTLSQSLIRKHCFGSIRLGLLTPEAHVSSTLPVMSRVDEWAAILMRYIRAKIEKEGETINLGEVMAYFQVDLVSSVELGKAWGNLSQNTDTFGFLRMGETVVPAVQSISYLPTARAIYTSQWFMKLFGPKKTDTSGLGLFQGVLEKEVEHRFNNKEKPDEARDILSEWMKTDLSAEECQLDLSLLMPAGTETSIMTIRGTLLLLMSSPAIYRKLKQEIKDGIASGIISSPVSNEEAKSLEYMQAVLRESMRLMAPINFGFPKRVPASGDTICGKYLPPGTDVYANIFRMMHSKEVFGTDADLFRPERFLESELDVKQMVKVVDLVFGGGRFVCLGKALAMIELNKIFIEANSKCVLTLFPQLLRNFDFQIAMPEKPWERIGYDYGMRITAATV</sequence>
<dbReference type="EMBL" id="JAPESX010001266">
    <property type="protein sequence ID" value="KAJ8115733.1"/>
    <property type="molecule type" value="Genomic_DNA"/>
</dbReference>
<name>A0ACC2IKN6_9PEZI</name>
<organism evidence="1 2">
    <name type="scientific">Nemania bipapillata</name>
    <dbReference type="NCBI Taxonomy" id="110536"/>
    <lineage>
        <taxon>Eukaryota</taxon>
        <taxon>Fungi</taxon>
        <taxon>Dikarya</taxon>
        <taxon>Ascomycota</taxon>
        <taxon>Pezizomycotina</taxon>
        <taxon>Sordariomycetes</taxon>
        <taxon>Xylariomycetidae</taxon>
        <taxon>Xylariales</taxon>
        <taxon>Xylariaceae</taxon>
        <taxon>Nemania</taxon>
    </lineage>
</organism>
<proteinExistence type="predicted"/>
<keyword evidence="2" id="KW-1185">Reference proteome</keyword>
<reference evidence="1" key="1">
    <citation type="submission" date="2022-11" db="EMBL/GenBank/DDBJ databases">
        <title>Genome Sequence of Nemania bipapillata.</title>
        <authorList>
            <person name="Buettner E."/>
        </authorList>
    </citation>
    <scope>NUCLEOTIDE SEQUENCE</scope>
    <source>
        <strain evidence="1">CP14</strain>
    </source>
</reference>
<accession>A0ACC2IKN6</accession>
<comment type="caution">
    <text evidence="1">The sequence shown here is derived from an EMBL/GenBank/DDBJ whole genome shotgun (WGS) entry which is preliminary data.</text>
</comment>